<dbReference type="Proteomes" id="UP000017248">
    <property type="component" value="Unassembled WGS sequence"/>
</dbReference>
<reference evidence="2" key="1">
    <citation type="submission" date="2013-09" db="EMBL/GenBank/DDBJ databases">
        <title>Draft Genome Sequence of five Lactobacillus helveticus strains CIRM-BIA 101T, 103, 104, 951 and 953 isolated from milk product.</title>
        <authorList>
            <person name="Valence F."/>
            <person name="Chuat V."/>
            <person name="Ma L."/>
            <person name="Creno S."/>
            <person name="Falentin H."/>
            <person name="Lortal S."/>
            <person name="Bizet C."/>
            <person name="Clermont D."/>
            <person name="Loux V."/>
            <person name="Bouchier C."/>
            <person name="Cousin S."/>
        </authorList>
    </citation>
    <scope>NUCLEOTIDE SEQUENCE [LARGE SCALE GENOMIC DNA]</scope>
    <source>
        <strain evidence="2">CIRM-BIA 951</strain>
    </source>
</reference>
<feature type="domain" description="S-layer protein C-terminal" evidence="1">
    <location>
        <begin position="256"/>
        <end position="312"/>
    </location>
</feature>
<dbReference type="SUPFAM" id="SSF51445">
    <property type="entry name" value="(Trans)glycosidases"/>
    <property type="match status" value="1"/>
</dbReference>
<dbReference type="InterPro" id="IPR024968">
    <property type="entry name" value="SlpA_C_lactobacillus"/>
</dbReference>
<protein>
    <recommendedName>
        <fullName evidence="1">S-layer protein C-terminal domain-containing protein</fullName>
    </recommendedName>
</protein>
<organism evidence="2 3">
    <name type="scientific">Lactobacillus helveticus CIRM-BIA 951</name>
    <dbReference type="NCBI Taxonomy" id="1226334"/>
    <lineage>
        <taxon>Bacteria</taxon>
        <taxon>Bacillati</taxon>
        <taxon>Bacillota</taxon>
        <taxon>Bacilli</taxon>
        <taxon>Lactobacillales</taxon>
        <taxon>Lactobacillaceae</taxon>
        <taxon>Lactobacillus</taxon>
    </lineage>
</organism>
<sequence length="320" mass="35738">MVMLAQGIPFIHAGQESLGTKGGNDNSYNSAVEVNEINWERVKQNKDLVDYFKQLVNLRKGQSVFRQNDYASIARTIKVLSSGTNGIFAFEYDTKGQKMYVAFNVNDKIAKFDSVDFSNSTKLLDSDGNVKLDKVTNLMPLSTLVVVQKNKADVPTNSDIGDSINSTNADTAGTVTSNTTNIKSGVLQITLTHNAYVYEKDGTTLVKNGNKAILLRAGTEISALNHGKVYTLNGKQFYRIDVNQYVKVSNTISYYVLKHNSFVYSRKVKAIKKNVKRLLLKRGQRIDLHNARIIRVNGKRFYMLKSGNLVKARNIKHVIA</sequence>
<comment type="caution">
    <text evidence="2">The sequence shown here is derived from an EMBL/GenBank/DDBJ whole genome shotgun (WGS) entry which is preliminary data.</text>
</comment>
<dbReference type="RefSeq" id="WP_023191000.1">
    <property type="nucleotide sequence ID" value="NZ_HG530847.1"/>
</dbReference>
<gene>
    <name evidence="2" type="ORF">LHCIRMBIA951_02248</name>
</gene>
<dbReference type="PANTHER" id="PTHR43002">
    <property type="entry name" value="GLYCOGEN DEBRANCHING ENZYME"/>
    <property type="match status" value="1"/>
</dbReference>
<keyword evidence="3" id="KW-1185">Reference proteome</keyword>
<feature type="domain" description="S-layer protein C-terminal" evidence="1">
    <location>
        <begin position="189"/>
        <end position="249"/>
    </location>
</feature>
<accession>U6F6R9</accession>
<dbReference type="Gene3D" id="3.20.20.80">
    <property type="entry name" value="Glycosidases"/>
    <property type="match status" value="1"/>
</dbReference>
<name>U6F6R9_LACHE</name>
<evidence type="ECO:0000259" key="1">
    <source>
        <dbReference type="Pfam" id="PF03217"/>
    </source>
</evidence>
<evidence type="ECO:0000313" key="2">
    <source>
        <dbReference type="EMBL" id="CDI58689.1"/>
    </source>
</evidence>
<dbReference type="InterPro" id="IPR017853">
    <property type="entry name" value="GH"/>
</dbReference>
<proteinExistence type="predicted"/>
<dbReference type="HOGENOM" id="CLU_868154_0_0_9"/>
<dbReference type="AlphaFoldDB" id="U6F6R9"/>
<dbReference type="Pfam" id="PF03217">
    <property type="entry name" value="SlpA"/>
    <property type="match status" value="2"/>
</dbReference>
<dbReference type="EMBL" id="CBUK010000093">
    <property type="protein sequence ID" value="CDI58689.1"/>
    <property type="molecule type" value="Genomic_DNA"/>
</dbReference>
<evidence type="ECO:0000313" key="3">
    <source>
        <dbReference type="Proteomes" id="UP000017248"/>
    </source>
</evidence>